<reference evidence="1" key="1">
    <citation type="submission" date="2014-11" db="EMBL/GenBank/DDBJ databases">
        <authorList>
            <person name="Amaro Gonzalez C."/>
        </authorList>
    </citation>
    <scope>NUCLEOTIDE SEQUENCE</scope>
</reference>
<organism evidence="1">
    <name type="scientific">Anguilla anguilla</name>
    <name type="common">European freshwater eel</name>
    <name type="synonym">Muraena anguilla</name>
    <dbReference type="NCBI Taxonomy" id="7936"/>
    <lineage>
        <taxon>Eukaryota</taxon>
        <taxon>Metazoa</taxon>
        <taxon>Chordata</taxon>
        <taxon>Craniata</taxon>
        <taxon>Vertebrata</taxon>
        <taxon>Euteleostomi</taxon>
        <taxon>Actinopterygii</taxon>
        <taxon>Neopterygii</taxon>
        <taxon>Teleostei</taxon>
        <taxon>Anguilliformes</taxon>
        <taxon>Anguillidae</taxon>
        <taxon>Anguilla</taxon>
    </lineage>
</organism>
<reference evidence="1" key="2">
    <citation type="journal article" date="2015" name="Fish Shellfish Immunol.">
        <title>Early steps in the European eel (Anguilla anguilla)-Vibrio vulnificus interaction in the gills: Role of the RtxA13 toxin.</title>
        <authorList>
            <person name="Callol A."/>
            <person name="Pajuelo D."/>
            <person name="Ebbesson L."/>
            <person name="Teles M."/>
            <person name="MacKenzie S."/>
            <person name="Amaro C."/>
        </authorList>
    </citation>
    <scope>NUCLEOTIDE SEQUENCE</scope>
</reference>
<dbReference type="AlphaFoldDB" id="A0A0E9UGN2"/>
<dbReference type="EMBL" id="GBXM01043650">
    <property type="protein sequence ID" value="JAH64927.1"/>
    <property type="molecule type" value="Transcribed_RNA"/>
</dbReference>
<accession>A0A0E9UGN2</accession>
<protein>
    <submittedName>
        <fullName evidence="1">Uncharacterized protein</fullName>
    </submittedName>
</protein>
<sequence length="28" mass="3330">MLRIVMEKSRKFHHIVVFSICGNLLRMA</sequence>
<proteinExistence type="predicted"/>
<name>A0A0E9UGN2_ANGAN</name>
<evidence type="ECO:0000313" key="1">
    <source>
        <dbReference type="EMBL" id="JAH64927.1"/>
    </source>
</evidence>